<protein>
    <submittedName>
        <fullName evidence="1">Uncharacterized protein</fullName>
    </submittedName>
</protein>
<sequence length="396" mass="45242">MEVERMVVAVDVRHLIGQVRSCGCDLRAWCAGSWPWPSDEDRAVPDDSRAPLPYLIAKWTRNWLSAPWNPPICSWYSWCAMKSGASRLKFSCLTLLEFAQFSSQSGVPAGVAALVRATDTPDSKFWILDSDALGDYRQPFLLWKREAYASLESQIQDRLDNFTSFIVVGTGGIGKTFFGYHWMIRLGQMGHEKVLYKVGKVVYVLNFRRRCAEGAYHVNDTIICKMLDDRLMWLVIDEKQKTPLPGRCRVLLVPSSREKNYDEFGKGGLCCMLYMSVWSREEIGKFLDDFEPYRASYGSMNVVDREKALDNFDYLGGVPRYLLRATKLDERKARAKAAVGLDQVHPKRLRFCQEELGNQYKHSAALGRGLCYERLVHRVLLKGGDFVIKHAICSLF</sequence>
<dbReference type="Proteomes" id="UP000001514">
    <property type="component" value="Unassembled WGS sequence"/>
</dbReference>
<accession>D8S0V6</accession>
<dbReference type="InterPro" id="IPR052980">
    <property type="entry name" value="Crinkler_effector"/>
</dbReference>
<gene>
    <name evidence="1" type="ORF">SELMODRAFT_416939</name>
</gene>
<dbReference type="HOGENOM" id="CLU_697179_0_0_1"/>
<dbReference type="Gramene" id="EFJ22113">
    <property type="protein sequence ID" value="EFJ22113"/>
    <property type="gene ID" value="SELMODRAFT_416939"/>
</dbReference>
<evidence type="ECO:0000313" key="1">
    <source>
        <dbReference type="EMBL" id="EFJ22113.1"/>
    </source>
</evidence>
<organism evidence="2">
    <name type="scientific">Selaginella moellendorffii</name>
    <name type="common">Spikemoss</name>
    <dbReference type="NCBI Taxonomy" id="88036"/>
    <lineage>
        <taxon>Eukaryota</taxon>
        <taxon>Viridiplantae</taxon>
        <taxon>Streptophyta</taxon>
        <taxon>Embryophyta</taxon>
        <taxon>Tracheophyta</taxon>
        <taxon>Lycopodiopsida</taxon>
        <taxon>Selaginellales</taxon>
        <taxon>Selaginellaceae</taxon>
        <taxon>Selaginella</taxon>
    </lineage>
</organism>
<dbReference type="InParanoid" id="D8S0V6"/>
<dbReference type="PANTHER" id="PTHR33129:SF1">
    <property type="entry name" value="ATP-BINDING PROTEIN"/>
    <property type="match status" value="1"/>
</dbReference>
<dbReference type="PANTHER" id="PTHR33129">
    <property type="entry name" value="PROTEIN KINASE DOMAIN-CONTAINING PROTEIN-RELATED"/>
    <property type="match status" value="1"/>
</dbReference>
<proteinExistence type="predicted"/>
<keyword evidence="2" id="KW-1185">Reference proteome</keyword>
<dbReference type="EMBL" id="GL377597">
    <property type="protein sequence ID" value="EFJ22113.1"/>
    <property type="molecule type" value="Genomic_DNA"/>
</dbReference>
<dbReference type="AlphaFoldDB" id="D8S0V6"/>
<reference evidence="1 2" key="1">
    <citation type="journal article" date="2011" name="Science">
        <title>The Selaginella genome identifies genetic changes associated with the evolution of vascular plants.</title>
        <authorList>
            <person name="Banks J.A."/>
            <person name="Nishiyama T."/>
            <person name="Hasebe M."/>
            <person name="Bowman J.L."/>
            <person name="Gribskov M."/>
            <person name="dePamphilis C."/>
            <person name="Albert V.A."/>
            <person name="Aono N."/>
            <person name="Aoyama T."/>
            <person name="Ambrose B.A."/>
            <person name="Ashton N.W."/>
            <person name="Axtell M.J."/>
            <person name="Barker E."/>
            <person name="Barker M.S."/>
            <person name="Bennetzen J.L."/>
            <person name="Bonawitz N.D."/>
            <person name="Chapple C."/>
            <person name="Cheng C."/>
            <person name="Correa L.G."/>
            <person name="Dacre M."/>
            <person name="DeBarry J."/>
            <person name="Dreyer I."/>
            <person name="Elias M."/>
            <person name="Engstrom E.M."/>
            <person name="Estelle M."/>
            <person name="Feng L."/>
            <person name="Finet C."/>
            <person name="Floyd S.K."/>
            <person name="Frommer W.B."/>
            <person name="Fujita T."/>
            <person name="Gramzow L."/>
            <person name="Gutensohn M."/>
            <person name="Harholt J."/>
            <person name="Hattori M."/>
            <person name="Heyl A."/>
            <person name="Hirai T."/>
            <person name="Hiwatashi Y."/>
            <person name="Ishikawa M."/>
            <person name="Iwata M."/>
            <person name="Karol K.G."/>
            <person name="Koehler B."/>
            <person name="Kolukisaoglu U."/>
            <person name="Kubo M."/>
            <person name="Kurata T."/>
            <person name="Lalonde S."/>
            <person name="Li K."/>
            <person name="Li Y."/>
            <person name="Litt A."/>
            <person name="Lyons E."/>
            <person name="Manning G."/>
            <person name="Maruyama T."/>
            <person name="Michael T.P."/>
            <person name="Mikami K."/>
            <person name="Miyazaki S."/>
            <person name="Morinaga S."/>
            <person name="Murata T."/>
            <person name="Mueller-Roeber B."/>
            <person name="Nelson D.R."/>
            <person name="Obara M."/>
            <person name="Oguri Y."/>
            <person name="Olmstead R.G."/>
            <person name="Onodera N."/>
            <person name="Petersen B.L."/>
            <person name="Pils B."/>
            <person name="Prigge M."/>
            <person name="Rensing S.A."/>
            <person name="Riano-Pachon D.M."/>
            <person name="Roberts A.W."/>
            <person name="Sato Y."/>
            <person name="Scheller H.V."/>
            <person name="Schulz B."/>
            <person name="Schulz C."/>
            <person name="Shakirov E.V."/>
            <person name="Shibagaki N."/>
            <person name="Shinohara N."/>
            <person name="Shippen D.E."/>
            <person name="Soerensen I."/>
            <person name="Sotooka R."/>
            <person name="Sugimoto N."/>
            <person name="Sugita M."/>
            <person name="Sumikawa N."/>
            <person name="Tanurdzic M."/>
            <person name="Theissen G."/>
            <person name="Ulvskov P."/>
            <person name="Wakazuki S."/>
            <person name="Weng J.K."/>
            <person name="Willats W.W."/>
            <person name="Wipf D."/>
            <person name="Wolf P.G."/>
            <person name="Yang L."/>
            <person name="Zimmer A.D."/>
            <person name="Zhu Q."/>
            <person name="Mitros T."/>
            <person name="Hellsten U."/>
            <person name="Loque D."/>
            <person name="Otillar R."/>
            <person name="Salamov A."/>
            <person name="Schmutz J."/>
            <person name="Shapiro H."/>
            <person name="Lindquist E."/>
            <person name="Lucas S."/>
            <person name="Rokhsar D."/>
            <person name="Grigoriev I.V."/>
        </authorList>
    </citation>
    <scope>NUCLEOTIDE SEQUENCE [LARGE SCALE GENOMIC DNA]</scope>
</reference>
<evidence type="ECO:0000313" key="2">
    <source>
        <dbReference type="Proteomes" id="UP000001514"/>
    </source>
</evidence>
<dbReference type="KEGG" id="smo:SELMODRAFT_416939"/>
<name>D8S0V6_SELML</name>